<feature type="region of interest" description="Disordered" evidence="2">
    <location>
        <begin position="46"/>
        <end position="67"/>
    </location>
</feature>
<reference evidence="3" key="1">
    <citation type="journal article" date="2010" name="Science">
        <title>Plasticity of animal genome architecture unmasked by rapid evolution of a pelagic tunicate.</title>
        <authorList>
            <person name="Denoeud F."/>
            <person name="Henriet S."/>
            <person name="Mungpakdee S."/>
            <person name="Aury J.M."/>
            <person name="Da Silva C."/>
            <person name="Brinkmann H."/>
            <person name="Mikhaleva J."/>
            <person name="Olsen L.C."/>
            <person name="Jubin C."/>
            <person name="Canestro C."/>
            <person name="Bouquet J.M."/>
            <person name="Danks G."/>
            <person name="Poulain J."/>
            <person name="Campsteijn C."/>
            <person name="Adamski M."/>
            <person name="Cross I."/>
            <person name="Yadetie F."/>
            <person name="Muffato M."/>
            <person name="Louis A."/>
            <person name="Butcher S."/>
            <person name="Tsagkogeorga G."/>
            <person name="Konrad A."/>
            <person name="Singh S."/>
            <person name="Jensen M.F."/>
            <person name="Cong E.H."/>
            <person name="Eikeseth-Otteraa H."/>
            <person name="Noel B."/>
            <person name="Anthouard V."/>
            <person name="Porcel B.M."/>
            <person name="Kachouri-Lafond R."/>
            <person name="Nishino A."/>
            <person name="Ugolini M."/>
            <person name="Chourrout P."/>
            <person name="Nishida H."/>
            <person name="Aasland R."/>
            <person name="Huzurbazar S."/>
            <person name="Westhof E."/>
            <person name="Delsuc F."/>
            <person name="Lehrach H."/>
            <person name="Reinhardt R."/>
            <person name="Weissenbach J."/>
            <person name="Roy S.W."/>
            <person name="Artiguenave F."/>
            <person name="Postlethwait J.H."/>
            <person name="Manak J.R."/>
            <person name="Thompson E.M."/>
            <person name="Jaillon O."/>
            <person name="Du Pasquier L."/>
            <person name="Boudinot P."/>
            <person name="Liberles D.A."/>
            <person name="Volff J.N."/>
            <person name="Philippe H."/>
            <person name="Lenhard B."/>
            <person name="Roest Crollius H."/>
            <person name="Wincker P."/>
            <person name="Chourrout D."/>
        </authorList>
    </citation>
    <scope>NUCLEOTIDE SEQUENCE [LARGE SCALE GENOMIC DNA]</scope>
</reference>
<protein>
    <submittedName>
        <fullName evidence="3">Uncharacterized protein</fullName>
    </submittedName>
</protein>
<feature type="coiled-coil region" evidence="1">
    <location>
        <begin position="84"/>
        <end position="118"/>
    </location>
</feature>
<evidence type="ECO:0000313" key="3">
    <source>
        <dbReference type="EMBL" id="CBY42132.1"/>
    </source>
</evidence>
<proteinExistence type="predicted"/>
<dbReference type="Proteomes" id="UP000011014">
    <property type="component" value="Unassembled WGS sequence"/>
</dbReference>
<name>E4Z354_OIKDI</name>
<evidence type="ECO:0000256" key="2">
    <source>
        <dbReference type="SAM" id="MobiDB-lite"/>
    </source>
</evidence>
<feature type="non-terminal residue" evidence="3">
    <location>
        <position position="141"/>
    </location>
</feature>
<evidence type="ECO:0000256" key="1">
    <source>
        <dbReference type="SAM" id="Coils"/>
    </source>
</evidence>
<dbReference type="AlphaFoldDB" id="E4Z354"/>
<accession>E4Z354</accession>
<organism evidence="3">
    <name type="scientific">Oikopleura dioica</name>
    <name type="common">Tunicate</name>
    <dbReference type="NCBI Taxonomy" id="34765"/>
    <lineage>
        <taxon>Eukaryota</taxon>
        <taxon>Metazoa</taxon>
        <taxon>Chordata</taxon>
        <taxon>Tunicata</taxon>
        <taxon>Appendicularia</taxon>
        <taxon>Copelata</taxon>
        <taxon>Oikopleuridae</taxon>
        <taxon>Oikopleura</taxon>
    </lineage>
</organism>
<sequence length="141" mass="16391">MPWLDVEKIKSTSFVTITRTKFVKEQLVDTFTVQENENKRVRPLAYSNSANDLNSHHKRSSTSISTNYSDHQLSYSYHQILDESSKTRKENELLKRRIEELQKKCADLSTVNEMLLEQNAKYRHVLNSNQPPQAPVPMEAP</sequence>
<keyword evidence="1" id="KW-0175">Coiled coil</keyword>
<dbReference type="EMBL" id="FN656897">
    <property type="protein sequence ID" value="CBY42132.1"/>
    <property type="molecule type" value="Genomic_DNA"/>
</dbReference>
<gene>
    <name evidence="3" type="ORF">GSOID_T00025798001</name>
</gene>